<evidence type="ECO:0000313" key="2">
    <source>
        <dbReference type="EMBL" id="KMP07470.1"/>
    </source>
</evidence>
<feature type="compositionally biased region" description="Basic residues" evidence="1">
    <location>
        <begin position="373"/>
        <end position="388"/>
    </location>
</feature>
<dbReference type="InterPro" id="IPR000396">
    <property type="entry name" value="Pdiesterase2"/>
</dbReference>
<feature type="region of interest" description="Disordered" evidence="1">
    <location>
        <begin position="373"/>
        <end position="457"/>
    </location>
</feature>
<accession>A0A0J6YIM2</accession>
<protein>
    <submittedName>
        <fullName evidence="2">3',5'-cyclic-nucleotide phosphodiesterase</fullName>
    </submittedName>
</protein>
<proteinExistence type="predicted"/>
<dbReference type="GO" id="GO:0004115">
    <property type="term" value="F:3',5'-cyclic-AMP phosphodiesterase activity"/>
    <property type="evidence" value="ECO:0007669"/>
    <property type="project" value="InterPro"/>
</dbReference>
<dbReference type="SUPFAM" id="SSF56281">
    <property type="entry name" value="Metallo-hydrolase/oxidoreductase"/>
    <property type="match status" value="1"/>
</dbReference>
<dbReference type="InterPro" id="IPR036866">
    <property type="entry name" value="RibonucZ/Hydroxyglut_hydro"/>
</dbReference>
<dbReference type="Gene3D" id="3.60.15.10">
    <property type="entry name" value="Ribonuclease Z/Hydroxyacylglutathione hydrolase-like"/>
    <property type="match status" value="1"/>
</dbReference>
<dbReference type="STRING" id="404692.A0A0J6YIM2"/>
<dbReference type="PANTHER" id="PTHR28283:SF1">
    <property type="entry name" value="3',5'-CYCLIC-NUCLEOTIDE PHOSPHODIESTERASE 1"/>
    <property type="match status" value="1"/>
</dbReference>
<reference evidence="3" key="1">
    <citation type="journal article" date="2010" name="Genome Res.">
        <title>Population genomic sequencing of Coccidioides fungi reveals recent hybridization and transposon control.</title>
        <authorList>
            <person name="Neafsey D.E."/>
            <person name="Barker B.M."/>
            <person name="Sharpton T.J."/>
            <person name="Stajich J.E."/>
            <person name="Park D.J."/>
            <person name="Whiston E."/>
            <person name="Hung C.-Y."/>
            <person name="McMahan C."/>
            <person name="White J."/>
            <person name="Sykes S."/>
            <person name="Heiman D."/>
            <person name="Young S."/>
            <person name="Zeng Q."/>
            <person name="Abouelleil A."/>
            <person name="Aftuck L."/>
            <person name="Bessette D."/>
            <person name="Brown A."/>
            <person name="FitzGerald M."/>
            <person name="Lui A."/>
            <person name="Macdonald J.P."/>
            <person name="Priest M."/>
            <person name="Orbach M.J."/>
            <person name="Galgiani J.N."/>
            <person name="Kirkland T.N."/>
            <person name="Cole G.T."/>
            <person name="Birren B.W."/>
            <person name="Henn M.R."/>
            <person name="Taylor J.W."/>
            <person name="Rounsley S.D."/>
        </authorList>
    </citation>
    <scope>NUCLEOTIDE SEQUENCE [LARGE SCALE GENOMIC DNA]</scope>
    <source>
        <strain evidence="3">RMSCC 2394</strain>
    </source>
</reference>
<dbReference type="GO" id="GO:1902660">
    <property type="term" value="P:negative regulation of glucose mediated signaling pathway"/>
    <property type="evidence" value="ECO:0007669"/>
    <property type="project" value="TreeGrafter"/>
</dbReference>
<dbReference type="GO" id="GO:0047555">
    <property type="term" value="F:3',5'-cyclic-GMP phosphodiesterase activity"/>
    <property type="evidence" value="ECO:0007669"/>
    <property type="project" value="TreeGrafter"/>
</dbReference>
<gene>
    <name evidence="2" type="ORF">CIRG_07150</name>
</gene>
<organism evidence="2 3">
    <name type="scientific">Coccidioides immitis RMSCC 2394</name>
    <dbReference type="NCBI Taxonomy" id="404692"/>
    <lineage>
        <taxon>Eukaryota</taxon>
        <taxon>Fungi</taxon>
        <taxon>Dikarya</taxon>
        <taxon>Ascomycota</taxon>
        <taxon>Pezizomycotina</taxon>
        <taxon>Eurotiomycetes</taxon>
        <taxon>Eurotiomycetidae</taxon>
        <taxon>Onygenales</taxon>
        <taxon>Onygenaceae</taxon>
        <taxon>Coccidioides</taxon>
    </lineage>
</organism>
<dbReference type="CDD" id="cd07735">
    <property type="entry name" value="class_II_PDE_MBL-fold"/>
    <property type="match status" value="1"/>
</dbReference>
<sequence>MPRRAAEGGGKAVQRASSRGDSAFQVIILGSSGGPCEDDVTGLLVRSTATNWNKNSVVAVDAGILMSGIGRILERYTTIERDEKTKIERPTISGGPFVGLDIPNLTARANAAYIFREIIASILVTHPHLDHVSGLAMNTPAVEFQSGPKTVTALPSAIAALKNHVFNDITWPNLSDEDGGAGMITYQRLVDGGNMRLGRGEGKGYVKVCEGLVTKCMAVSHGSCKQRYNPETGKHHRAESTVFTTESVLLPSRRVSIDASELRTFSPAQYGNSGKDAALATVESSAFFIRDQLTGAEVIIFGDVEPDSISLEPRNAGVWEAAAPKIASGSLRAIFIECSYSDSVEDGSLYGHLCPRHLILELSALASKVLGCQKRRKESSESRKRKRRESAPGLPSESTEQPLSPKSLRPRKPSRSEAEIATSRPAKQDETKVQAQPASLEPESERMSIEQPSPVDQVPPLHGLRIYIIHVKESLMDGASPREQILAELRERAEEAWLGCEFYAPSSGDGVFI</sequence>
<dbReference type="Proteomes" id="UP000054565">
    <property type="component" value="Unassembled WGS sequence"/>
</dbReference>
<evidence type="ECO:0000313" key="3">
    <source>
        <dbReference type="Proteomes" id="UP000054565"/>
    </source>
</evidence>
<evidence type="ECO:0000256" key="1">
    <source>
        <dbReference type="SAM" id="MobiDB-lite"/>
    </source>
</evidence>
<dbReference type="PANTHER" id="PTHR28283">
    <property type="entry name" value="3',5'-CYCLIC-NUCLEOTIDE PHOSPHODIESTERASE 1"/>
    <property type="match status" value="1"/>
</dbReference>
<dbReference type="OrthoDB" id="258495at2759"/>
<dbReference type="AlphaFoldDB" id="A0A0J6YIM2"/>
<dbReference type="EMBL" id="DS028097">
    <property type="protein sequence ID" value="KMP07470.1"/>
    <property type="molecule type" value="Genomic_DNA"/>
</dbReference>
<name>A0A0J6YIM2_COCIT</name>
<dbReference type="GO" id="GO:0006198">
    <property type="term" value="P:cAMP catabolic process"/>
    <property type="evidence" value="ECO:0007669"/>
    <property type="project" value="InterPro"/>
</dbReference>
<dbReference type="PRINTS" id="PR00388">
    <property type="entry name" value="PDIESTERASE2"/>
</dbReference>
<dbReference type="Pfam" id="PF02112">
    <property type="entry name" value="PDEase_II"/>
    <property type="match status" value="1"/>
</dbReference>